<evidence type="ECO:0000313" key="10">
    <source>
        <dbReference type="Proteomes" id="UP001596310"/>
    </source>
</evidence>
<keyword evidence="4 9" id="KW-0067">ATP-binding</keyword>
<dbReference type="InterPro" id="IPR045865">
    <property type="entry name" value="ACT-like_dom_sf"/>
</dbReference>
<dbReference type="InterPro" id="IPR003593">
    <property type="entry name" value="AAA+_ATPase"/>
</dbReference>
<feature type="domain" description="ABC transporter" evidence="8">
    <location>
        <begin position="7"/>
        <end position="248"/>
    </location>
</feature>
<keyword evidence="2" id="KW-1003">Cell membrane</keyword>
<dbReference type="InterPro" id="IPR027417">
    <property type="entry name" value="P-loop_NTPase"/>
</dbReference>
<dbReference type="Proteomes" id="UP001596310">
    <property type="component" value="Unassembled WGS sequence"/>
</dbReference>
<dbReference type="GO" id="GO:0005524">
    <property type="term" value="F:ATP binding"/>
    <property type="evidence" value="ECO:0007669"/>
    <property type="project" value="UniProtKB-KW"/>
</dbReference>
<gene>
    <name evidence="9" type="ORF">ACFQHW_02250</name>
</gene>
<keyword evidence="6" id="KW-0029">Amino-acid transport</keyword>
<evidence type="ECO:0000256" key="2">
    <source>
        <dbReference type="ARBA" id="ARBA00022475"/>
    </source>
</evidence>
<dbReference type="InterPro" id="IPR050086">
    <property type="entry name" value="MetN_ABC_transporter-like"/>
</dbReference>
<dbReference type="CDD" id="cd03258">
    <property type="entry name" value="ABC_MetN_methionine_transporter"/>
    <property type="match status" value="1"/>
</dbReference>
<dbReference type="SMART" id="SM00930">
    <property type="entry name" value="NIL"/>
    <property type="match status" value="1"/>
</dbReference>
<dbReference type="Pfam" id="PF09383">
    <property type="entry name" value="NIL"/>
    <property type="match status" value="1"/>
</dbReference>
<proteinExistence type="predicted"/>
<evidence type="ECO:0000256" key="5">
    <source>
        <dbReference type="ARBA" id="ARBA00022967"/>
    </source>
</evidence>
<comment type="caution">
    <text evidence="9">The sequence shown here is derived from an EMBL/GenBank/DDBJ whole genome shotgun (WGS) entry which is preliminary data.</text>
</comment>
<dbReference type="PROSITE" id="PS00211">
    <property type="entry name" value="ABC_TRANSPORTER_1"/>
    <property type="match status" value="1"/>
</dbReference>
<dbReference type="Gene3D" id="3.30.70.260">
    <property type="match status" value="1"/>
</dbReference>
<dbReference type="PANTHER" id="PTHR43166:SF30">
    <property type="entry name" value="METHIONINE IMPORT ATP-BINDING PROTEIN METN"/>
    <property type="match status" value="1"/>
</dbReference>
<dbReference type="InterPro" id="IPR041701">
    <property type="entry name" value="MetN_ABC"/>
</dbReference>
<name>A0ABW1UMX2_9LACO</name>
<dbReference type="SUPFAM" id="SSF55021">
    <property type="entry name" value="ACT-like"/>
    <property type="match status" value="1"/>
</dbReference>
<evidence type="ECO:0000256" key="7">
    <source>
        <dbReference type="ARBA" id="ARBA00023136"/>
    </source>
</evidence>
<dbReference type="InterPro" id="IPR017871">
    <property type="entry name" value="ABC_transporter-like_CS"/>
</dbReference>
<keyword evidence="5" id="KW-1278">Translocase</keyword>
<reference evidence="10" key="1">
    <citation type="journal article" date="2019" name="Int. J. Syst. Evol. Microbiol.">
        <title>The Global Catalogue of Microorganisms (GCM) 10K type strain sequencing project: providing services to taxonomists for standard genome sequencing and annotation.</title>
        <authorList>
            <consortium name="The Broad Institute Genomics Platform"/>
            <consortium name="The Broad Institute Genome Sequencing Center for Infectious Disease"/>
            <person name="Wu L."/>
            <person name="Ma J."/>
        </authorList>
    </citation>
    <scope>NUCLEOTIDE SEQUENCE [LARGE SCALE GENOMIC DNA]</scope>
    <source>
        <strain evidence="10">CCM 8897</strain>
    </source>
</reference>
<evidence type="ECO:0000256" key="4">
    <source>
        <dbReference type="ARBA" id="ARBA00022840"/>
    </source>
</evidence>
<dbReference type="SMART" id="SM00382">
    <property type="entry name" value="AAA"/>
    <property type="match status" value="1"/>
</dbReference>
<organism evidence="9 10">
    <name type="scientific">Lapidilactobacillus achengensis</name>
    <dbReference type="NCBI Taxonomy" id="2486000"/>
    <lineage>
        <taxon>Bacteria</taxon>
        <taxon>Bacillati</taxon>
        <taxon>Bacillota</taxon>
        <taxon>Bacilli</taxon>
        <taxon>Lactobacillales</taxon>
        <taxon>Lactobacillaceae</taxon>
        <taxon>Lapidilactobacillus</taxon>
    </lineage>
</organism>
<dbReference type="Gene3D" id="3.40.50.300">
    <property type="entry name" value="P-loop containing nucleotide triphosphate hydrolases"/>
    <property type="match status" value="1"/>
</dbReference>
<dbReference type="InterPro" id="IPR018449">
    <property type="entry name" value="NIL_domain"/>
</dbReference>
<evidence type="ECO:0000259" key="8">
    <source>
        <dbReference type="PROSITE" id="PS50893"/>
    </source>
</evidence>
<evidence type="ECO:0000256" key="3">
    <source>
        <dbReference type="ARBA" id="ARBA00022741"/>
    </source>
</evidence>
<sequence>MAAEPIIELKNICVTFKEDKRDVHAVDHVDLNVDRGDIYGVVGYSGAGKSTLIRVINLLQRPTNADASVKVNGTDLLGLDASKLRGERRKIGMIFQHFNLMQSLSIADNVDFALKKAHLSKADRKKRVAELLELVGLTDKADDYPAQLSGGQKQRVGIARALANRPDILISDEATSALDPKTTVAILDLLADLNRKLGLTVVLITHEMDAVKRICNRVAVMEAGRLVETGDLLQIFSQPEAPLTKDFIDTTTHLESALAAVNQQAAIKHLQVGSVLVQLGYQGESTDQPLITELYRRFEVSANILYGNLEILQGTPVGNLLVILSGTPKHTEQALVFMKEQRVSVKVLKSGTEEVSVHD</sequence>
<dbReference type="EMBL" id="JBHSSM010000007">
    <property type="protein sequence ID" value="MFC6314386.1"/>
    <property type="molecule type" value="Genomic_DNA"/>
</dbReference>
<evidence type="ECO:0000256" key="6">
    <source>
        <dbReference type="ARBA" id="ARBA00022970"/>
    </source>
</evidence>
<accession>A0ABW1UMX2</accession>
<keyword evidence="3" id="KW-0547">Nucleotide-binding</keyword>
<keyword evidence="10" id="KW-1185">Reference proteome</keyword>
<dbReference type="Pfam" id="PF00005">
    <property type="entry name" value="ABC_tran"/>
    <property type="match status" value="1"/>
</dbReference>
<protein>
    <submittedName>
        <fullName evidence="9">Methionine ABC transporter ATP-binding protein</fullName>
    </submittedName>
</protein>
<dbReference type="InterPro" id="IPR003439">
    <property type="entry name" value="ABC_transporter-like_ATP-bd"/>
</dbReference>
<keyword evidence="7" id="KW-0472">Membrane</keyword>
<dbReference type="PANTHER" id="PTHR43166">
    <property type="entry name" value="AMINO ACID IMPORT ATP-BINDING PROTEIN"/>
    <property type="match status" value="1"/>
</dbReference>
<dbReference type="PROSITE" id="PS50893">
    <property type="entry name" value="ABC_TRANSPORTER_2"/>
    <property type="match status" value="1"/>
</dbReference>
<evidence type="ECO:0000313" key="9">
    <source>
        <dbReference type="EMBL" id="MFC6314386.1"/>
    </source>
</evidence>
<evidence type="ECO:0000256" key="1">
    <source>
        <dbReference type="ARBA" id="ARBA00022448"/>
    </source>
</evidence>
<keyword evidence="1" id="KW-0813">Transport</keyword>
<dbReference type="SUPFAM" id="SSF52540">
    <property type="entry name" value="P-loop containing nucleoside triphosphate hydrolases"/>
    <property type="match status" value="1"/>
</dbReference>
<dbReference type="RefSeq" id="WP_125599641.1">
    <property type="nucleotide sequence ID" value="NZ_JBHSSM010000007.1"/>
</dbReference>